<name>A0A8I0HMZ5_9CORY</name>
<dbReference type="Proteomes" id="UP000650224">
    <property type="component" value="Unassembled WGS sequence"/>
</dbReference>
<dbReference type="EMBL" id="JACSPR010000002">
    <property type="protein sequence ID" value="MBD8029556.1"/>
    <property type="molecule type" value="Genomic_DNA"/>
</dbReference>
<comment type="caution">
    <text evidence="1">The sequence shown here is derived from an EMBL/GenBank/DDBJ whole genome shotgun (WGS) entry which is preliminary data.</text>
</comment>
<evidence type="ECO:0000313" key="2">
    <source>
        <dbReference type="Proteomes" id="UP000650224"/>
    </source>
</evidence>
<dbReference type="AlphaFoldDB" id="A0A8I0HMZ5"/>
<gene>
    <name evidence="1" type="ORF">H9627_04295</name>
</gene>
<evidence type="ECO:0000313" key="1">
    <source>
        <dbReference type="EMBL" id="MBD8029556.1"/>
    </source>
</evidence>
<accession>A0A8I0HMZ5</accession>
<proteinExistence type="predicted"/>
<protein>
    <submittedName>
        <fullName evidence="1">Uncharacterized protein</fullName>
    </submittedName>
</protein>
<sequence length="63" mass="7260">MTLQVQQDEFGTSYVTGGRVGDVKEFGKKHLDFDIHHSFPTVKQARRYAEAIIAMCDWKEKQS</sequence>
<dbReference type="RefSeq" id="WP_191732772.1">
    <property type="nucleotide sequence ID" value="NZ_JACSPR010000002.1"/>
</dbReference>
<organism evidence="1 2">
    <name type="scientific">Corynebacterium gallinarum</name>
    <dbReference type="NCBI Taxonomy" id="2762214"/>
    <lineage>
        <taxon>Bacteria</taxon>
        <taxon>Bacillati</taxon>
        <taxon>Actinomycetota</taxon>
        <taxon>Actinomycetes</taxon>
        <taxon>Mycobacteriales</taxon>
        <taxon>Corynebacteriaceae</taxon>
        <taxon>Corynebacterium</taxon>
    </lineage>
</organism>
<keyword evidence="2" id="KW-1185">Reference proteome</keyword>
<reference evidence="1 2" key="1">
    <citation type="submission" date="2020-08" db="EMBL/GenBank/DDBJ databases">
        <title>A Genomic Blueprint of the Chicken Gut Microbiome.</title>
        <authorList>
            <person name="Gilroy R."/>
            <person name="Ravi A."/>
            <person name="Getino M."/>
            <person name="Pursley I."/>
            <person name="Horton D.L."/>
            <person name="Alikhan N.-F."/>
            <person name="Baker D."/>
            <person name="Gharbi K."/>
            <person name="Hall N."/>
            <person name="Watson M."/>
            <person name="Adriaenssens E.M."/>
            <person name="Foster-Nyarko E."/>
            <person name="Jarju S."/>
            <person name="Secka A."/>
            <person name="Antonio M."/>
            <person name="Oren A."/>
            <person name="Chaudhuri R."/>
            <person name="La Ragione R.M."/>
            <person name="Hildebrand F."/>
            <person name="Pallen M.J."/>
        </authorList>
    </citation>
    <scope>NUCLEOTIDE SEQUENCE [LARGE SCALE GENOMIC DNA]</scope>
    <source>
        <strain evidence="1 2">Sa1YVA5</strain>
    </source>
</reference>